<feature type="domain" description="Amine oxidase" evidence="1">
    <location>
        <begin position="11"/>
        <end position="175"/>
    </location>
</feature>
<comment type="caution">
    <text evidence="2">The sequence shown here is derived from an EMBL/GenBank/DDBJ whole genome shotgun (WGS) entry which is preliminary data.</text>
</comment>
<dbReference type="Pfam" id="PF01593">
    <property type="entry name" value="Amino_oxidase"/>
    <property type="match status" value="1"/>
</dbReference>
<accession>A0ABW3BN54</accession>
<dbReference type="InterPro" id="IPR036188">
    <property type="entry name" value="FAD/NAD-bd_sf"/>
</dbReference>
<dbReference type="Proteomes" id="UP001596956">
    <property type="component" value="Unassembled WGS sequence"/>
</dbReference>
<organism evidence="2 3">
    <name type="scientific">Streptomonospora algeriensis</name>
    <dbReference type="NCBI Taxonomy" id="995084"/>
    <lineage>
        <taxon>Bacteria</taxon>
        <taxon>Bacillati</taxon>
        <taxon>Actinomycetota</taxon>
        <taxon>Actinomycetes</taxon>
        <taxon>Streptosporangiales</taxon>
        <taxon>Nocardiopsidaceae</taxon>
        <taxon>Streptomonospora</taxon>
    </lineage>
</organism>
<evidence type="ECO:0000313" key="3">
    <source>
        <dbReference type="Proteomes" id="UP001596956"/>
    </source>
</evidence>
<feature type="non-terminal residue" evidence="2">
    <location>
        <position position="178"/>
    </location>
</feature>
<feature type="non-terminal residue" evidence="2">
    <location>
        <position position="1"/>
    </location>
</feature>
<reference evidence="3" key="1">
    <citation type="journal article" date="2019" name="Int. J. Syst. Evol. Microbiol.">
        <title>The Global Catalogue of Microorganisms (GCM) 10K type strain sequencing project: providing services to taxonomists for standard genome sequencing and annotation.</title>
        <authorList>
            <consortium name="The Broad Institute Genomics Platform"/>
            <consortium name="The Broad Institute Genome Sequencing Center for Infectious Disease"/>
            <person name="Wu L."/>
            <person name="Ma J."/>
        </authorList>
    </citation>
    <scope>NUCLEOTIDE SEQUENCE [LARGE SCALE GENOMIC DNA]</scope>
    <source>
        <strain evidence="3">CCUG 63369</strain>
    </source>
</reference>
<name>A0ABW3BN54_9ACTN</name>
<gene>
    <name evidence="2" type="ORF">ACFQZU_24200</name>
</gene>
<dbReference type="SUPFAM" id="SSF51905">
    <property type="entry name" value="FAD/NAD(P)-binding domain"/>
    <property type="match status" value="2"/>
</dbReference>
<proteinExistence type="predicted"/>
<dbReference type="InterPro" id="IPR002937">
    <property type="entry name" value="Amino_oxidase"/>
</dbReference>
<protein>
    <submittedName>
        <fullName evidence="2">FAD-dependent oxidoreductase</fullName>
    </submittedName>
</protein>
<evidence type="ECO:0000313" key="2">
    <source>
        <dbReference type="EMBL" id="MFD0804399.1"/>
    </source>
</evidence>
<keyword evidence="3" id="KW-1185">Reference proteome</keyword>
<evidence type="ECO:0000259" key="1">
    <source>
        <dbReference type="Pfam" id="PF01593"/>
    </source>
</evidence>
<dbReference type="EMBL" id="JBHTHR010001627">
    <property type="protein sequence ID" value="MFD0804399.1"/>
    <property type="molecule type" value="Genomic_DNA"/>
</dbReference>
<sequence length="178" mass="19287">ASWAGPAEPAWLAGLAELPSAPPFLVSRLWLDRPVEAARPAFSGTAGFPTLDNISVLERYEDEARTWSKRTGGSVVELHAYAMAEGCDPQQEHERLVAQLRRVYPETGAAGIVDERRELHADCPLFPPGGYPRRAGVRTPDPRVVMAGDHVRVDLPVALMERAATSGVLAANALLGQW</sequence>